<accession>A0ABT6M1Y6</accession>
<evidence type="ECO:0000256" key="1">
    <source>
        <dbReference type="ARBA" id="ARBA00023125"/>
    </source>
</evidence>
<keyword evidence="5" id="KW-1185">Reference proteome</keyword>
<protein>
    <submittedName>
        <fullName evidence="4">Transposase</fullName>
    </submittedName>
</protein>
<keyword evidence="1" id="KW-0238">DNA-binding</keyword>
<name>A0ABT6M1Y6_9ACTN</name>
<evidence type="ECO:0000259" key="3">
    <source>
        <dbReference type="Pfam" id="PF07282"/>
    </source>
</evidence>
<dbReference type="InterPro" id="IPR010095">
    <property type="entry name" value="Cas12f1-like_TNB"/>
</dbReference>
<gene>
    <name evidence="4" type="ORF">M2283_009912</name>
</gene>
<dbReference type="EMBL" id="JARXVH010000036">
    <property type="protein sequence ID" value="MDH6222561.1"/>
    <property type="molecule type" value="Genomic_DNA"/>
</dbReference>
<evidence type="ECO:0000313" key="5">
    <source>
        <dbReference type="Proteomes" id="UP001160499"/>
    </source>
</evidence>
<evidence type="ECO:0000313" key="4">
    <source>
        <dbReference type="EMBL" id="MDH6222561.1"/>
    </source>
</evidence>
<proteinExistence type="predicted"/>
<reference evidence="4 5" key="1">
    <citation type="submission" date="2023-04" db="EMBL/GenBank/DDBJ databases">
        <title>Forest soil microbial communities from Buena Vista Peninsula, Colon Province, Panama.</title>
        <authorList>
            <person name="Bouskill N."/>
        </authorList>
    </citation>
    <scope>NUCLEOTIDE SEQUENCE [LARGE SCALE GENOMIC DNA]</scope>
    <source>
        <strain evidence="4 5">GGS1</strain>
    </source>
</reference>
<feature type="domain" description="Cas12f1-like TNB" evidence="3">
    <location>
        <begin position="2"/>
        <end position="54"/>
    </location>
</feature>
<feature type="region of interest" description="Disordered" evidence="2">
    <location>
        <begin position="47"/>
        <end position="83"/>
    </location>
</feature>
<sequence>MMLEYKCARYGRELVLIDRFFPSGKLRGNSGTVREWMCDNCGVVHDRDANAPRNSRKPSGRSLESSRLQAGGEEVNGAFLRSG</sequence>
<organism evidence="4 5">
    <name type="scientific">Streptomyces pseudovenezuelae</name>
    <dbReference type="NCBI Taxonomy" id="67350"/>
    <lineage>
        <taxon>Bacteria</taxon>
        <taxon>Bacillati</taxon>
        <taxon>Actinomycetota</taxon>
        <taxon>Actinomycetes</taxon>
        <taxon>Kitasatosporales</taxon>
        <taxon>Streptomycetaceae</taxon>
        <taxon>Streptomyces</taxon>
        <taxon>Streptomyces aurantiacus group</taxon>
    </lineage>
</organism>
<dbReference type="Proteomes" id="UP001160499">
    <property type="component" value="Unassembled WGS sequence"/>
</dbReference>
<dbReference type="Pfam" id="PF07282">
    <property type="entry name" value="Cas12f1-like_TNB"/>
    <property type="match status" value="1"/>
</dbReference>
<evidence type="ECO:0000256" key="2">
    <source>
        <dbReference type="SAM" id="MobiDB-lite"/>
    </source>
</evidence>
<comment type="caution">
    <text evidence="4">The sequence shown here is derived from an EMBL/GenBank/DDBJ whole genome shotgun (WGS) entry which is preliminary data.</text>
</comment>